<sequence length="635" mass="68767">MIPSLTTTSALTLLLFTLPILSQTQTPEYTSQITWASASYTYHGEKTPSFHPFSSSSNMHLTPLGASQLYSAGLGLRNRYIAPMNISQDKHPISGISVNRLDNSMLDVMAMEEPWVTGSALAFLQGLYPPFEGDGEGEEEVRGEGGLYGFPLNGYQYPRIATLSELDFNHIWYCRIAGQADCKEYFNSQVKSLSSPAYVDKIKDTQTYYSSFTSEVFPDRDESTINYANAWEVYEGALYAYRHNSTIHNSSTFTVEDLAILRSLASEQQWTFNTPMGSDLINAVSGRTLAAKILQKLNNNIASKGASSKLSLMFGTHEPFMAFFALSSLATGPSGPQFNTLPDHGSTMTFELFSTHSSSSTPNGDEDASTSTSTTMPPPDQLSVRFLFRNGSEPDSIMKAYTLFGRGNSETVIPWPEFQKLMGWIALTDILDWCRTCGTLTYFCQAFEDIASGDNEGSGGGGGNSQEGDLPGGKGRKREGISSTVGGVVGAVVVIVVLLVLVLALVGAGFRVERRKREGRDLGDVKVLKRASSGSGSGNAGFKGADRLGSDTDLAYKGGAGATIVRHERVGSWELGESPVGVGHGDSKHGSLDKEIESGFGANERVVSGTDYERRSRELARENPFVDPVMAVERV</sequence>
<organism evidence="4 5">
    <name type="scientific">Oculimacula yallundae</name>
    <dbReference type="NCBI Taxonomy" id="86028"/>
    <lineage>
        <taxon>Eukaryota</taxon>
        <taxon>Fungi</taxon>
        <taxon>Dikarya</taxon>
        <taxon>Ascomycota</taxon>
        <taxon>Pezizomycotina</taxon>
        <taxon>Leotiomycetes</taxon>
        <taxon>Helotiales</taxon>
        <taxon>Ploettnerulaceae</taxon>
        <taxon>Oculimacula</taxon>
    </lineage>
</organism>
<feature type="compositionally biased region" description="Polar residues" evidence="1">
    <location>
        <begin position="354"/>
        <end position="363"/>
    </location>
</feature>
<comment type="caution">
    <text evidence="4">The sequence shown here is derived from an EMBL/GenBank/DDBJ whole genome shotgun (WGS) entry which is preliminary data.</text>
</comment>
<evidence type="ECO:0000313" key="4">
    <source>
        <dbReference type="EMBL" id="KAL2069643.1"/>
    </source>
</evidence>
<feature type="chain" id="PRO_5047049873" description="Acid phosphatase" evidence="3">
    <location>
        <begin position="25"/>
        <end position="635"/>
    </location>
</feature>
<dbReference type="InterPro" id="IPR029033">
    <property type="entry name" value="His_PPase_superfam"/>
</dbReference>
<protein>
    <recommendedName>
        <fullName evidence="6">Acid phosphatase</fullName>
    </recommendedName>
</protein>
<dbReference type="EMBL" id="JAZHXI010000007">
    <property type="protein sequence ID" value="KAL2069643.1"/>
    <property type="molecule type" value="Genomic_DNA"/>
</dbReference>
<gene>
    <name evidence="4" type="ORF">VTL71DRAFT_14322</name>
</gene>
<dbReference type="PANTHER" id="PTHR11567">
    <property type="entry name" value="ACID PHOSPHATASE-RELATED"/>
    <property type="match status" value="1"/>
</dbReference>
<dbReference type="SUPFAM" id="SSF53254">
    <property type="entry name" value="Phosphoglycerate mutase-like"/>
    <property type="match status" value="1"/>
</dbReference>
<feature type="transmembrane region" description="Helical" evidence="2">
    <location>
        <begin position="485"/>
        <end position="510"/>
    </location>
</feature>
<feature type="region of interest" description="Disordered" evidence="1">
    <location>
        <begin position="354"/>
        <end position="381"/>
    </location>
</feature>
<keyword evidence="3" id="KW-0732">Signal</keyword>
<evidence type="ECO:0008006" key="6">
    <source>
        <dbReference type="Google" id="ProtNLM"/>
    </source>
</evidence>
<evidence type="ECO:0000256" key="1">
    <source>
        <dbReference type="SAM" id="MobiDB-lite"/>
    </source>
</evidence>
<evidence type="ECO:0000256" key="3">
    <source>
        <dbReference type="SAM" id="SignalP"/>
    </source>
</evidence>
<name>A0ABR4CIA2_9HELO</name>
<keyword evidence="2" id="KW-1133">Transmembrane helix</keyword>
<dbReference type="InterPro" id="IPR050645">
    <property type="entry name" value="Histidine_acid_phosphatase"/>
</dbReference>
<keyword evidence="2" id="KW-0812">Transmembrane</keyword>
<evidence type="ECO:0000256" key="2">
    <source>
        <dbReference type="SAM" id="Phobius"/>
    </source>
</evidence>
<feature type="compositionally biased region" description="Gly residues" evidence="1">
    <location>
        <begin position="456"/>
        <end position="473"/>
    </location>
</feature>
<feature type="signal peptide" evidence="3">
    <location>
        <begin position="1"/>
        <end position="24"/>
    </location>
</feature>
<dbReference type="PANTHER" id="PTHR11567:SF142">
    <property type="entry name" value="PHOSPHOGLYCERATE MUTASE-LIKE PROTEIN"/>
    <property type="match status" value="1"/>
</dbReference>
<reference evidence="4 5" key="1">
    <citation type="journal article" date="2024" name="Commun. Biol.">
        <title>Comparative genomic analysis of thermophilic fungi reveals convergent evolutionary adaptations and gene losses.</title>
        <authorList>
            <person name="Steindorff A.S."/>
            <person name="Aguilar-Pontes M.V."/>
            <person name="Robinson A.J."/>
            <person name="Andreopoulos B."/>
            <person name="LaButti K."/>
            <person name="Kuo A."/>
            <person name="Mondo S."/>
            <person name="Riley R."/>
            <person name="Otillar R."/>
            <person name="Haridas S."/>
            <person name="Lipzen A."/>
            <person name="Grimwood J."/>
            <person name="Schmutz J."/>
            <person name="Clum A."/>
            <person name="Reid I.D."/>
            <person name="Moisan M.C."/>
            <person name="Butler G."/>
            <person name="Nguyen T.T.M."/>
            <person name="Dewar K."/>
            <person name="Conant G."/>
            <person name="Drula E."/>
            <person name="Henrissat B."/>
            <person name="Hansel C."/>
            <person name="Singer S."/>
            <person name="Hutchinson M.I."/>
            <person name="de Vries R.P."/>
            <person name="Natvig D.O."/>
            <person name="Powell A.J."/>
            <person name="Tsang A."/>
            <person name="Grigoriev I.V."/>
        </authorList>
    </citation>
    <scope>NUCLEOTIDE SEQUENCE [LARGE SCALE GENOMIC DNA]</scope>
    <source>
        <strain evidence="4 5">CBS 494.80</strain>
    </source>
</reference>
<dbReference type="Gene3D" id="3.40.50.1240">
    <property type="entry name" value="Phosphoglycerate mutase-like"/>
    <property type="match status" value="1"/>
</dbReference>
<keyword evidence="5" id="KW-1185">Reference proteome</keyword>
<proteinExistence type="predicted"/>
<feature type="region of interest" description="Disordered" evidence="1">
    <location>
        <begin position="455"/>
        <end position="478"/>
    </location>
</feature>
<dbReference type="Proteomes" id="UP001595075">
    <property type="component" value="Unassembled WGS sequence"/>
</dbReference>
<keyword evidence="2" id="KW-0472">Membrane</keyword>
<evidence type="ECO:0000313" key="5">
    <source>
        <dbReference type="Proteomes" id="UP001595075"/>
    </source>
</evidence>
<accession>A0ABR4CIA2</accession>